<dbReference type="AlphaFoldDB" id="A0A9W9KSG7"/>
<comment type="caution">
    <text evidence="9">The sequence shown here is derived from an EMBL/GenBank/DDBJ whole genome shotgun (WGS) entry which is preliminary data.</text>
</comment>
<comment type="similarity">
    <text evidence="2">Belongs to the amino acid/polyamine transporter 2 family.</text>
</comment>
<dbReference type="Pfam" id="PF01490">
    <property type="entry name" value="Aa_trans"/>
    <property type="match status" value="1"/>
</dbReference>
<feature type="transmembrane region" description="Helical" evidence="7">
    <location>
        <begin position="238"/>
        <end position="258"/>
    </location>
</feature>
<evidence type="ECO:0000256" key="2">
    <source>
        <dbReference type="ARBA" id="ARBA00008066"/>
    </source>
</evidence>
<feature type="transmembrane region" description="Helical" evidence="7">
    <location>
        <begin position="417"/>
        <end position="437"/>
    </location>
</feature>
<evidence type="ECO:0000256" key="3">
    <source>
        <dbReference type="ARBA" id="ARBA00022692"/>
    </source>
</evidence>
<evidence type="ECO:0000256" key="6">
    <source>
        <dbReference type="SAM" id="MobiDB-lite"/>
    </source>
</evidence>
<dbReference type="PANTHER" id="PTHR22950:SF683">
    <property type="entry name" value="AMINO ACID TRANSPORTER (EUROFUNG)"/>
    <property type="match status" value="1"/>
</dbReference>
<dbReference type="GO" id="GO:0016020">
    <property type="term" value="C:membrane"/>
    <property type="evidence" value="ECO:0007669"/>
    <property type="project" value="UniProtKB-SubCell"/>
</dbReference>
<feature type="compositionally biased region" description="Polar residues" evidence="6">
    <location>
        <begin position="1"/>
        <end position="12"/>
    </location>
</feature>
<evidence type="ECO:0000259" key="8">
    <source>
        <dbReference type="Pfam" id="PF01490"/>
    </source>
</evidence>
<keyword evidence="4 7" id="KW-1133">Transmembrane helix</keyword>
<feature type="transmembrane region" description="Helical" evidence="7">
    <location>
        <begin position="385"/>
        <end position="405"/>
    </location>
</feature>
<feature type="transmembrane region" description="Helical" evidence="7">
    <location>
        <begin position="270"/>
        <end position="291"/>
    </location>
</feature>
<dbReference type="EMBL" id="JAPQKH010000001">
    <property type="protein sequence ID" value="KAJ5116281.1"/>
    <property type="molecule type" value="Genomic_DNA"/>
</dbReference>
<accession>A0A9W9KSG7</accession>
<evidence type="ECO:0000313" key="9">
    <source>
        <dbReference type="EMBL" id="KAJ5116281.1"/>
    </source>
</evidence>
<sequence length="471" mass="49937">MSSHSLKMSEQPTSEHEDKVDVPGQVEAATVDDVFGELTENGPNYRNVGFLGTVVLMMKTQIGLGVLAIPSALEVLGMVPGVICLVLIGAMTTWSGWMIGRFKLNHREMYSIDDAGAIIWGTPGRVICAIAFCLYYIFNSASAILGISIGLNAVSSHATCTAAFSAIAAIVGFGLSSIRTLGRITWLAWVGLPCIMSAIIIVTIAVGIEDRPASAPKTSEPWTSDWVAVANPGFAKGIAAVANLLFAFSGAPAFFAIASEMRDPKHFGPAVVICQMGITIIYTVIGCVIYYYCGTYVSSPALGSAGGLIKIVSYAFALPGLLVTMTIVTHIPAKYCFVHILRGSKHLASNSATHWITWLSCTLGTTVIAYIIASSIPSFDDMVSLIGAFVSPTICLIPYAGMWLFDNWHKGQGQRKTPFWIFMVSFCVFVIVIGLFITGAGTYGSVMNIKASYAASGGSAAFSCADNSNSS</sequence>
<feature type="domain" description="Amino acid transporter transmembrane" evidence="8">
    <location>
        <begin position="50"/>
        <end position="442"/>
    </location>
</feature>
<keyword evidence="10" id="KW-1185">Reference proteome</keyword>
<dbReference type="Gene3D" id="1.20.1740.10">
    <property type="entry name" value="Amino acid/polyamine transporter I"/>
    <property type="match status" value="1"/>
</dbReference>
<evidence type="ECO:0000256" key="7">
    <source>
        <dbReference type="SAM" id="Phobius"/>
    </source>
</evidence>
<feature type="transmembrane region" description="Helical" evidence="7">
    <location>
        <begin position="75"/>
        <end position="97"/>
    </location>
</feature>
<feature type="transmembrane region" description="Helical" evidence="7">
    <location>
        <begin position="311"/>
        <end position="331"/>
    </location>
</feature>
<keyword evidence="3 7" id="KW-0812">Transmembrane</keyword>
<feature type="transmembrane region" description="Helical" evidence="7">
    <location>
        <begin position="186"/>
        <end position="208"/>
    </location>
</feature>
<feature type="transmembrane region" description="Helical" evidence="7">
    <location>
        <begin position="117"/>
        <end position="138"/>
    </location>
</feature>
<reference evidence="9" key="1">
    <citation type="submission" date="2022-11" db="EMBL/GenBank/DDBJ databases">
        <authorList>
            <person name="Petersen C."/>
        </authorList>
    </citation>
    <scope>NUCLEOTIDE SEQUENCE</scope>
    <source>
        <strain evidence="9">IBT 30069</strain>
    </source>
</reference>
<keyword evidence="5 7" id="KW-0472">Membrane</keyword>
<dbReference type="Proteomes" id="UP001149165">
    <property type="component" value="Unassembled WGS sequence"/>
</dbReference>
<proteinExistence type="inferred from homology"/>
<feature type="region of interest" description="Disordered" evidence="6">
    <location>
        <begin position="1"/>
        <end position="21"/>
    </location>
</feature>
<comment type="subcellular location">
    <subcellularLocation>
        <location evidence="1">Membrane</location>
        <topology evidence="1">Multi-pass membrane protein</topology>
    </subcellularLocation>
</comment>
<dbReference type="PANTHER" id="PTHR22950">
    <property type="entry name" value="AMINO ACID TRANSPORTER"/>
    <property type="match status" value="1"/>
</dbReference>
<dbReference type="GO" id="GO:0015179">
    <property type="term" value="F:L-amino acid transmembrane transporter activity"/>
    <property type="evidence" value="ECO:0007669"/>
    <property type="project" value="TreeGrafter"/>
</dbReference>
<evidence type="ECO:0000256" key="4">
    <source>
        <dbReference type="ARBA" id="ARBA00022989"/>
    </source>
</evidence>
<evidence type="ECO:0000256" key="1">
    <source>
        <dbReference type="ARBA" id="ARBA00004141"/>
    </source>
</evidence>
<protein>
    <recommendedName>
        <fullName evidence="8">Amino acid transporter transmembrane domain-containing protein</fullName>
    </recommendedName>
</protein>
<dbReference type="InterPro" id="IPR013057">
    <property type="entry name" value="AA_transpt_TM"/>
</dbReference>
<dbReference type="OrthoDB" id="40134at2759"/>
<evidence type="ECO:0000256" key="5">
    <source>
        <dbReference type="ARBA" id="ARBA00023136"/>
    </source>
</evidence>
<name>A0A9W9KSG7_9EURO</name>
<organism evidence="9 10">
    <name type="scientific">Penicillium angulare</name>
    <dbReference type="NCBI Taxonomy" id="116970"/>
    <lineage>
        <taxon>Eukaryota</taxon>
        <taxon>Fungi</taxon>
        <taxon>Dikarya</taxon>
        <taxon>Ascomycota</taxon>
        <taxon>Pezizomycotina</taxon>
        <taxon>Eurotiomycetes</taxon>
        <taxon>Eurotiomycetidae</taxon>
        <taxon>Eurotiales</taxon>
        <taxon>Aspergillaceae</taxon>
        <taxon>Penicillium</taxon>
    </lineage>
</organism>
<reference evidence="9" key="2">
    <citation type="journal article" date="2023" name="IMA Fungus">
        <title>Comparative genomic study of the Penicillium genus elucidates a diverse pangenome and 15 lateral gene transfer events.</title>
        <authorList>
            <person name="Petersen C."/>
            <person name="Sorensen T."/>
            <person name="Nielsen M.R."/>
            <person name="Sondergaard T.E."/>
            <person name="Sorensen J.L."/>
            <person name="Fitzpatrick D.A."/>
            <person name="Frisvad J.C."/>
            <person name="Nielsen K.L."/>
        </authorList>
    </citation>
    <scope>NUCLEOTIDE SEQUENCE</scope>
    <source>
        <strain evidence="9">IBT 30069</strain>
    </source>
</reference>
<feature type="transmembrane region" description="Helical" evidence="7">
    <location>
        <begin position="144"/>
        <end position="174"/>
    </location>
</feature>
<feature type="transmembrane region" description="Helical" evidence="7">
    <location>
        <begin position="48"/>
        <end position="69"/>
    </location>
</feature>
<feature type="transmembrane region" description="Helical" evidence="7">
    <location>
        <begin position="352"/>
        <end position="373"/>
    </location>
</feature>
<evidence type="ECO:0000313" key="10">
    <source>
        <dbReference type="Proteomes" id="UP001149165"/>
    </source>
</evidence>
<gene>
    <name evidence="9" type="ORF">N7456_000629</name>
</gene>